<dbReference type="Proteomes" id="UP000076088">
    <property type="component" value="Chromosome"/>
</dbReference>
<reference evidence="1 2" key="2">
    <citation type="journal article" date="2016" name="Genome Announc.">
        <title>Complete Genome Sequence of Sphingopyxis macrogoltabida Strain 203N (NBRC 111659), a Polyethylene Glycol Degrader.</title>
        <authorList>
            <person name="Ohtsubo Y."/>
            <person name="Nonoyama S."/>
            <person name="Nagata Y."/>
            <person name="Numata M."/>
            <person name="Tsuchikane K."/>
            <person name="Hosoyama A."/>
            <person name="Yamazoe A."/>
            <person name="Tsuda M."/>
            <person name="Fujita N."/>
            <person name="Kawai F."/>
        </authorList>
    </citation>
    <scope>NUCLEOTIDE SEQUENCE [LARGE SCALE GENOMIC DNA]</scope>
    <source>
        <strain evidence="1 2">203N</strain>
    </source>
</reference>
<keyword evidence="2" id="KW-1185">Reference proteome</keyword>
<protein>
    <submittedName>
        <fullName evidence="1">Uncharacterized protein</fullName>
    </submittedName>
</protein>
<reference evidence="2" key="1">
    <citation type="submission" date="2015-11" db="EMBL/GenBank/DDBJ databases">
        <title>Complete genome sequence of a polyethylene-glycol degrader Sphingopyxis macrogoltabida 203N (NBRC 111659).</title>
        <authorList>
            <person name="Yoshiyuki O."/>
            <person name="Shouta N."/>
            <person name="Nagata Y."/>
            <person name="Numata M."/>
            <person name="Tsuchikane K."/>
            <person name="Hosoyama A."/>
            <person name="Yamazoe A."/>
            <person name="Tsuda M."/>
            <person name="Fujita N."/>
            <person name="Kawai F."/>
        </authorList>
    </citation>
    <scope>NUCLEOTIDE SEQUENCE [LARGE SCALE GENOMIC DNA]</scope>
    <source>
        <strain evidence="2">203N</strain>
    </source>
</reference>
<dbReference type="RefSeq" id="WP_054726306.1">
    <property type="nucleotide sequence ID" value="NZ_CP009429.1"/>
</dbReference>
<dbReference type="EMBL" id="CP013344">
    <property type="protein sequence ID" value="AMU89896.1"/>
    <property type="molecule type" value="Genomic_DNA"/>
</dbReference>
<dbReference type="KEGG" id="smaz:LH19_07125"/>
<dbReference type="AlphaFoldDB" id="A0AAC9AVC2"/>
<name>A0AAC9AVC2_SPHMC</name>
<organism evidence="1 2">
    <name type="scientific">Sphingopyxis macrogoltabida</name>
    <name type="common">Sphingomonas macrogoltabidus</name>
    <dbReference type="NCBI Taxonomy" id="33050"/>
    <lineage>
        <taxon>Bacteria</taxon>
        <taxon>Pseudomonadati</taxon>
        <taxon>Pseudomonadota</taxon>
        <taxon>Alphaproteobacteria</taxon>
        <taxon>Sphingomonadales</taxon>
        <taxon>Sphingomonadaceae</taxon>
        <taxon>Sphingopyxis</taxon>
    </lineage>
</organism>
<evidence type="ECO:0000313" key="2">
    <source>
        <dbReference type="Proteomes" id="UP000076088"/>
    </source>
</evidence>
<proteinExistence type="predicted"/>
<evidence type="ECO:0000313" key="1">
    <source>
        <dbReference type="EMBL" id="AMU89896.1"/>
    </source>
</evidence>
<gene>
    <name evidence="1" type="ORF">ATM17_12705</name>
</gene>
<accession>A0AAC9AVC2</accession>
<sequence length="130" mass="13336">MGEFYADMRAMATELLAPTSEGGLGQGSIALVRETPGAPGANPWDPPAPSTYVRTPLNGAARGVAKELIGAPVETGGQIVATDKQVIVAPWGAAYDPGDVLELDGAPVTVLKIDNIPAVGVVCAIRFIVR</sequence>